<dbReference type="OrthoDB" id="4764457at2"/>
<accession>G7GY78</accession>
<evidence type="ECO:0000313" key="4">
    <source>
        <dbReference type="Proteomes" id="UP000035088"/>
    </source>
</evidence>
<feature type="transmembrane region" description="Helical" evidence="2">
    <location>
        <begin position="35"/>
        <end position="57"/>
    </location>
</feature>
<sequence>MSNTDTAVLDIVPADDDETTASDRPPVDPAESPGVPVGTLIVWILGCAVLVVAAVCLPRLSEWADRYGSIPVFLGFFLVMSLAGRWFWAGTDAIIAAIRGKA</sequence>
<organism evidence="3 4">
    <name type="scientific">Gordonia araii NBRC 100433</name>
    <dbReference type="NCBI Taxonomy" id="1073574"/>
    <lineage>
        <taxon>Bacteria</taxon>
        <taxon>Bacillati</taxon>
        <taxon>Actinomycetota</taxon>
        <taxon>Actinomycetes</taxon>
        <taxon>Mycobacteriales</taxon>
        <taxon>Gordoniaceae</taxon>
        <taxon>Gordonia</taxon>
    </lineage>
</organism>
<proteinExistence type="predicted"/>
<keyword evidence="2" id="KW-1133">Transmembrane helix</keyword>
<evidence type="ECO:0000256" key="1">
    <source>
        <dbReference type="SAM" id="MobiDB-lite"/>
    </source>
</evidence>
<keyword evidence="2" id="KW-0812">Transmembrane</keyword>
<evidence type="ECO:0000313" key="3">
    <source>
        <dbReference type="EMBL" id="GAB08553.1"/>
    </source>
</evidence>
<feature type="region of interest" description="Disordered" evidence="1">
    <location>
        <begin position="1"/>
        <end position="32"/>
    </location>
</feature>
<dbReference type="RefSeq" id="WP_007320630.1">
    <property type="nucleotide sequence ID" value="NZ_BAEE01000012.1"/>
</dbReference>
<keyword evidence="4" id="KW-1185">Reference proteome</keyword>
<protein>
    <recommendedName>
        <fullName evidence="5">Transmembrane protein</fullName>
    </recommendedName>
</protein>
<comment type="caution">
    <text evidence="3">The sequence shown here is derived from an EMBL/GenBank/DDBJ whole genome shotgun (WGS) entry which is preliminary data.</text>
</comment>
<evidence type="ECO:0008006" key="5">
    <source>
        <dbReference type="Google" id="ProtNLM"/>
    </source>
</evidence>
<dbReference type="AlphaFoldDB" id="G7GY78"/>
<dbReference type="EMBL" id="BAEE01000012">
    <property type="protein sequence ID" value="GAB08553.1"/>
    <property type="molecule type" value="Genomic_DNA"/>
</dbReference>
<feature type="transmembrane region" description="Helical" evidence="2">
    <location>
        <begin position="69"/>
        <end position="88"/>
    </location>
</feature>
<keyword evidence="2" id="KW-0472">Membrane</keyword>
<reference evidence="3 4" key="1">
    <citation type="submission" date="2011-11" db="EMBL/GenBank/DDBJ databases">
        <title>Whole genome shotgun sequence of Gordonia araii NBRC 100433.</title>
        <authorList>
            <person name="Yoshida Y."/>
            <person name="Hosoyama A."/>
            <person name="Tsuchikane K."/>
            <person name="Katsumata H."/>
            <person name="Yamazaki S."/>
            <person name="Fujita N."/>
        </authorList>
    </citation>
    <scope>NUCLEOTIDE SEQUENCE [LARGE SCALE GENOMIC DNA]</scope>
    <source>
        <strain evidence="3 4">NBRC 100433</strain>
    </source>
</reference>
<evidence type="ECO:0000256" key="2">
    <source>
        <dbReference type="SAM" id="Phobius"/>
    </source>
</evidence>
<gene>
    <name evidence="3" type="ORF">GOARA_012_01040</name>
</gene>
<dbReference type="STRING" id="1073574.GOARA_012_01040"/>
<name>G7GY78_9ACTN</name>
<dbReference type="Proteomes" id="UP000035088">
    <property type="component" value="Unassembled WGS sequence"/>
</dbReference>